<keyword evidence="12 16" id="KW-0653">Protein transport</keyword>
<evidence type="ECO:0000256" key="12">
    <source>
        <dbReference type="ARBA" id="ARBA00022927"/>
    </source>
</evidence>
<dbReference type="InterPro" id="IPR001650">
    <property type="entry name" value="Helicase_C-like"/>
</dbReference>
<comment type="catalytic activity">
    <reaction evidence="16">
        <text>ATP + H2O + cellular proteinSide 1 = ADP + phosphate + cellular proteinSide 2.</text>
        <dbReference type="EC" id="7.4.2.8"/>
    </reaction>
</comment>
<dbReference type="GO" id="GO:0043952">
    <property type="term" value="P:protein transport by the Sec complex"/>
    <property type="evidence" value="ECO:0007669"/>
    <property type="project" value="TreeGrafter"/>
</dbReference>
<comment type="subunit">
    <text evidence="16">Monomer and homodimer. Part of the essential Sec protein translocation apparatus which comprises SecA, SecYEG and auxiliary proteins SecDF. Other proteins may also be involved.</text>
</comment>
<dbReference type="GO" id="GO:0005524">
    <property type="term" value="F:ATP binding"/>
    <property type="evidence" value="ECO:0007669"/>
    <property type="project" value="UniProtKB-UniRule"/>
</dbReference>
<comment type="function">
    <text evidence="16">Part of the Sec protein translocase complex. Interacts with the SecYEG preprotein conducting channel. Has a central role in coupling the hydrolysis of ATP to the transfer of proteins into and across the cell membrane, serving as an ATP-driven molecular motor driving the stepwise translocation of polypeptide chains across the membrane.</text>
</comment>
<dbReference type="HAMAP" id="MF_01382">
    <property type="entry name" value="SecA"/>
    <property type="match status" value="1"/>
</dbReference>
<feature type="binding site" evidence="16">
    <location>
        <begin position="195"/>
        <end position="199"/>
    </location>
    <ligand>
        <name>ATP</name>
        <dbReference type="ChEBI" id="CHEBI:30616"/>
    </ligand>
</feature>
<dbReference type="SUPFAM" id="SSF52540">
    <property type="entry name" value="P-loop containing nucleoside triphosphate hydrolases"/>
    <property type="match status" value="2"/>
</dbReference>
<evidence type="ECO:0000256" key="18">
    <source>
        <dbReference type="SAM" id="MobiDB-lite"/>
    </source>
</evidence>
<evidence type="ECO:0000256" key="14">
    <source>
        <dbReference type="ARBA" id="ARBA00023010"/>
    </source>
</evidence>
<dbReference type="Gene3D" id="3.90.1440.10">
    <property type="entry name" value="SecA, preprotein cross-linking domain"/>
    <property type="match status" value="1"/>
</dbReference>
<evidence type="ECO:0000256" key="17">
    <source>
        <dbReference type="RuleBase" id="RU003874"/>
    </source>
</evidence>
<dbReference type="GO" id="GO:0017038">
    <property type="term" value="P:protein import"/>
    <property type="evidence" value="ECO:0007669"/>
    <property type="project" value="InterPro"/>
</dbReference>
<keyword evidence="14 16" id="KW-0811">Translocation</keyword>
<dbReference type="InterPro" id="IPR011115">
    <property type="entry name" value="SecA_DEAD"/>
</dbReference>
<dbReference type="GO" id="GO:0065002">
    <property type="term" value="P:intracellular protein transmembrane transport"/>
    <property type="evidence" value="ECO:0007669"/>
    <property type="project" value="UniProtKB-UniRule"/>
</dbReference>
<keyword evidence="13 16" id="KW-1278">Translocase</keyword>
<keyword evidence="4 16" id="KW-0813">Transport</keyword>
<dbReference type="SMART" id="SM00490">
    <property type="entry name" value="HELICc"/>
    <property type="match status" value="1"/>
</dbReference>
<feature type="domain" description="SecA family profile" evidence="21">
    <location>
        <begin position="4"/>
        <end position="774"/>
    </location>
</feature>
<dbReference type="InterPro" id="IPR011130">
    <property type="entry name" value="SecA_preprotein_X-link_dom"/>
</dbReference>
<evidence type="ECO:0000256" key="6">
    <source>
        <dbReference type="ARBA" id="ARBA00022490"/>
    </source>
</evidence>
<dbReference type="CDD" id="cd17928">
    <property type="entry name" value="DEXDc_SecA"/>
    <property type="match status" value="1"/>
</dbReference>
<comment type="similarity">
    <text evidence="3 16 17">Belongs to the SecA family.</text>
</comment>
<dbReference type="SUPFAM" id="SSF81886">
    <property type="entry name" value="Helical scaffold and wing domains of SecA"/>
    <property type="match status" value="1"/>
</dbReference>
<evidence type="ECO:0000256" key="10">
    <source>
        <dbReference type="ARBA" id="ARBA00022833"/>
    </source>
</evidence>
<evidence type="ECO:0000256" key="16">
    <source>
        <dbReference type="HAMAP-Rule" id="MF_01382"/>
    </source>
</evidence>
<dbReference type="EC" id="7.4.2.8" evidence="16"/>
<keyword evidence="6 16" id="KW-0963">Cytoplasm</keyword>
<dbReference type="Proteomes" id="UP000283589">
    <property type="component" value="Unassembled WGS sequence"/>
</dbReference>
<dbReference type="InterPro" id="IPR000185">
    <property type="entry name" value="SecA"/>
</dbReference>
<comment type="cofactor">
    <cofactor evidence="1">
        <name>Zn(2+)</name>
        <dbReference type="ChEBI" id="CHEBI:29105"/>
    </cofactor>
</comment>
<dbReference type="GO" id="GO:0005886">
    <property type="term" value="C:plasma membrane"/>
    <property type="evidence" value="ECO:0007669"/>
    <property type="project" value="UniProtKB-SubCell"/>
</dbReference>
<evidence type="ECO:0000256" key="13">
    <source>
        <dbReference type="ARBA" id="ARBA00022967"/>
    </source>
</evidence>
<dbReference type="InterPro" id="IPR044722">
    <property type="entry name" value="SecA_SF2_C"/>
</dbReference>
<evidence type="ECO:0000259" key="21">
    <source>
        <dbReference type="PROSITE" id="PS51196"/>
    </source>
</evidence>
<evidence type="ECO:0000256" key="5">
    <source>
        <dbReference type="ARBA" id="ARBA00022475"/>
    </source>
</evidence>
<feature type="binding site" evidence="16">
    <location>
        <position position="696"/>
    </location>
    <ligand>
        <name>ATP</name>
        <dbReference type="ChEBI" id="CHEBI:30616"/>
    </ligand>
</feature>
<dbReference type="PANTHER" id="PTHR30612:SF0">
    <property type="entry name" value="CHLOROPLAST PROTEIN-TRANSPORTING ATPASE"/>
    <property type="match status" value="1"/>
</dbReference>
<accession>A0A412WYG5</accession>
<evidence type="ECO:0000259" key="20">
    <source>
        <dbReference type="PROSITE" id="PS51194"/>
    </source>
</evidence>
<dbReference type="PROSITE" id="PS51196">
    <property type="entry name" value="SECA_MOTOR_DEAD"/>
    <property type="match status" value="1"/>
</dbReference>
<keyword evidence="10" id="KW-0862">Zinc</keyword>
<feature type="region of interest" description="Disordered" evidence="18">
    <location>
        <begin position="1030"/>
        <end position="1096"/>
    </location>
</feature>
<keyword evidence="8" id="KW-0479">Metal-binding</keyword>
<keyword evidence="5 16" id="KW-1003">Cell membrane</keyword>
<dbReference type="Gene3D" id="3.40.50.300">
    <property type="entry name" value="P-loop containing nucleotide triphosphate hydrolases"/>
    <property type="match status" value="2"/>
</dbReference>
<dbReference type="Pfam" id="PF07517">
    <property type="entry name" value="SecA_DEAD"/>
    <property type="match status" value="1"/>
</dbReference>
<feature type="domain" description="Helicase C-terminal" evidence="20">
    <location>
        <begin position="606"/>
        <end position="790"/>
    </location>
</feature>
<dbReference type="InterPro" id="IPR011116">
    <property type="entry name" value="SecA_Wing/Scaffold"/>
</dbReference>
<evidence type="ECO:0000256" key="7">
    <source>
        <dbReference type="ARBA" id="ARBA00022519"/>
    </source>
</evidence>
<dbReference type="Pfam" id="PF07516">
    <property type="entry name" value="SecA_SW"/>
    <property type="match status" value="1"/>
</dbReference>
<dbReference type="InterPro" id="IPR020937">
    <property type="entry name" value="SecA_CS"/>
</dbReference>
<evidence type="ECO:0000256" key="9">
    <source>
        <dbReference type="ARBA" id="ARBA00022741"/>
    </source>
</evidence>
<dbReference type="RefSeq" id="WP_118260883.1">
    <property type="nucleotide sequence ID" value="NZ_CALBWO010000058.1"/>
</dbReference>
<evidence type="ECO:0000259" key="19">
    <source>
        <dbReference type="PROSITE" id="PS51192"/>
    </source>
</evidence>
<name>A0A412WYG5_9BACT</name>
<feature type="binding site" evidence="16">
    <location>
        <position position="177"/>
    </location>
    <ligand>
        <name>ATP</name>
        <dbReference type="ChEBI" id="CHEBI:30616"/>
    </ligand>
</feature>
<dbReference type="PROSITE" id="PS51194">
    <property type="entry name" value="HELICASE_CTER"/>
    <property type="match status" value="1"/>
</dbReference>
<dbReference type="GO" id="GO:0006605">
    <property type="term" value="P:protein targeting"/>
    <property type="evidence" value="ECO:0007669"/>
    <property type="project" value="UniProtKB-UniRule"/>
</dbReference>
<feature type="domain" description="Helicase ATP-binding" evidence="19">
    <location>
        <begin position="179"/>
        <end position="338"/>
    </location>
</feature>
<evidence type="ECO:0000256" key="15">
    <source>
        <dbReference type="ARBA" id="ARBA00023136"/>
    </source>
</evidence>
<dbReference type="InterPro" id="IPR004027">
    <property type="entry name" value="SEC_C_motif"/>
</dbReference>
<dbReference type="SMART" id="SM00958">
    <property type="entry name" value="SecA_PP_bind"/>
    <property type="match status" value="1"/>
</dbReference>
<dbReference type="SMART" id="SM00957">
    <property type="entry name" value="SecA_DEAD"/>
    <property type="match status" value="1"/>
</dbReference>
<keyword evidence="7" id="KW-0997">Cell inner membrane</keyword>
<dbReference type="PRINTS" id="PR00906">
    <property type="entry name" value="SECA"/>
</dbReference>
<comment type="subcellular location">
    <subcellularLocation>
        <location evidence="16">Cell membrane</location>
        <topology evidence="16">Peripheral membrane protein</topology>
        <orientation evidence="16">Cytoplasmic side</orientation>
    </subcellularLocation>
    <subcellularLocation>
        <location evidence="2 16">Cytoplasm</location>
    </subcellularLocation>
    <text evidence="16">Distribution is 50-50.</text>
</comment>
<evidence type="ECO:0000256" key="2">
    <source>
        <dbReference type="ARBA" id="ARBA00004496"/>
    </source>
</evidence>
<protein>
    <recommendedName>
        <fullName evidence="16 17">Protein translocase subunit SecA</fullName>
        <ecNumber evidence="16">7.4.2.8</ecNumber>
    </recommendedName>
</protein>
<dbReference type="NCBIfam" id="NF009536">
    <property type="entry name" value="PRK12901.1"/>
    <property type="match status" value="1"/>
</dbReference>
<keyword evidence="15 16" id="KW-0472">Membrane</keyword>
<dbReference type="GO" id="GO:0008564">
    <property type="term" value="F:protein-exporting ATPase activity"/>
    <property type="evidence" value="ECO:0007669"/>
    <property type="project" value="UniProtKB-EC"/>
</dbReference>
<dbReference type="InterPro" id="IPR036670">
    <property type="entry name" value="SecA_X-link_sf"/>
</dbReference>
<organism evidence="22 23">
    <name type="scientific">Butyricimonas virosa</name>
    <dbReference type="NCBI Taxonomy" id="544645"/>
    <lineage>
        <taxon>Bacteria</taxon>
        <taxon>Pseudomonadati</taxon>
        <taxon>Bacteroidota</taxon>
        <taxon>Bacteroidia</taxon>
        <taxon>Bacteroidales</taxon>
        <taxon>Odoribacteraceae</taxon>
        <taxon>Butyricimonas</taxon>
    </lineage>
</organism>
<dbReference type="FunFam" id="3.40.50.300:FF:000694">
    <property type="entry name" value="Preprotein translocase subunit SecA"/>
    <property type="match status" value="1"/>
</dbReference>
<reference evidence="22 23" key="1">
    <citation type="submission" date="2018-08" db="EMBL/GenBank/DDBJ databases">
        <title>A genome reference for cultivated species of the human gut microbiota.</title>
        <authorList>
            <person name="Zou Y."/>
            <person name="Xue W."/>
            <person name="Luo G."/>
        </authorList>
    </citation>
    <scope>NUCLEOTIDE SEQUENCE [LARGE SCALE GENOMIC DNA]</scope>
    <source>
        <strain evidence="22 23">AF14-49</strain>
    </source>
</reference>
<dbReference type="Pfam" id="PF21090">
    <property type="entry name" value="P-loop_SecA"/>
    <property type="match status" value="2"/>
</dbReference>
<evidence type="ECO:0000256" key="3">
    <source>
        <dbReference type="ARBA" id="ARBA00007650"/>
    </source>
</evidence>
<feature type="compositionally biased region" description="Basic residues" evidence="18">
    <location>
        <begin position="1085"/>
        <end position="1096"/>
    </location>
</feature>
<dbReference type="STRING" id="1121130.GCA_000519105_02479"/>
<dbReference type="Pfam" id="PF02810">
    <property type="entry name" value="SEC-C"/>
    <property type="match status" value="1"/>
</dbReference>
<dbReference type="PROSITE" id="PS51192">
    <property type="entry name" value="HELICASE_ATP_BIND_1"/>
    <property type="match status" value="1"/>
</dbReference>
<dbReference type="CDD" id="cd18803">
    <property type="entry name" value="SF2_C_secA"/>
    <property type="match status" value="1"/>
</dbReference>
<keyword evidence="11 16" id="KW-0067">ATP-binding</keyword>
<dbReference type="AlphaFoldDB" id="A0A412WYG5"/>
<dbReference type="InterPro" id="IPR014018">
    <property type="entry name" value="SecA_motor_DEAD"/>
</dbReference>
<evidence type="ECO:0000256" key="8">
    <source>
        <dbReference type="ARBA" id="ARBA00022723"/>
    </source>
</evidence>
<evidence type="ECO:0000256" key="11">
    <source>
        <dbReference type="ARBA" id="ARBA00022840"/>
    </source>
</evidence>
<dbReference type="SUPFAM" id="SSF81767">
    <property type="entry name" value="Pre-protein crosslinking domain of SecA"/>
    <property type="match status" value="1"/>
</dbReference>
<dbReference type="NCBIfam" id="TIGR00963">
    <property type="entry name" value="secA"/>
    <property type="match status" value="1"/>
</dbReference>
<dbReference type="EMBL" id="QRZA01000018">
    <property type="protein sequence ID" value="RGV32717.1"/>
    <property type="molecule type" value="Genomic_DNA"/>
</dbReference>
<gene>
    <name evidence="16" type="primary">secA</name>
    <name evidence="22" type="ORF">DWW18_13130</name>
</gene>
<dbReference type="GO" id="GO:0031522">
    <property type="term" value="C:cell envelope Sec protein transport complex"/>
    <property type="evidence" value="ECO:0007669"/>
    <property type="project" value="TreeGrafter"/>
</dbReference>
<dbReference type="InterPro" id="IPR036266">
    <property type="entry name" value="SecA_Wing/Scaffold_sf"/>
</dbReference>
<dbReference type="Gene3D" id="1.10.3060.10">
    <property type="entry name" value="Helical scaffold and wing domains of SecA"/>
    <property type="match status" value="1"/>
</dbReference>
<evidence type="ECO:0000313" key="23">
    <source>
        <dbReference type="Proteomes" id="UP000283589"/>
    </source>
</evidence>
<comment type="caution">
    <text evidence="22">The sequence shown here is derived from an EMBL/GenBank/DDBJ whole genome shotgun (WGS) entry which is preliminary data.</text>
</comment>
<sequence>MGFNDILKSLFGNKADRDLKELLPIASKVNAEWEKIKGVSHDELRKISADLKAKIHAHVKVEEDEIASLKAKVENDKPSIEEREEIYNRIDKLEEQINTKLEDVLNEILPLAFAVMKDTARRFKENKEIVVKANDFDRDLAVTKDFVEIDGEDAVYFNSWVAGGNEVTWDMVHYDVQLIGGSVLHQGKIAEMATGEGKTLVATLPVFLNALTGRGVHVVTVNDYLAKRDSEWMGPLYMFHGLSVDCIDKTEPNSPERRKAYQADITFGTNNEFGFDYLRDNMAIHPEDLVQRKHHYAIVDEVDSVLIDDARTPLIISGPVPKGDIQMFDEYKPRVEKLVRMQRELVARIFTEAKTLLASGDRKQEEQGAILLLRAYKGLPKYKPLIKFLSEQGNKATLVKTENIYMQENNRRMPEITDDLYFVIDEKQNSIDLTDKGHDTITAAGEDPNFFILPDVGSELAEIDKMNLTEEEKLEKKDQMVQNYAAKSERVHTVNQLLKAYTLFELDVEYVVIDNKVKIVDEQTGRIMEGRRYSDGLHQAIEAKENVKVEAATQTFATITLQNYFRMYHKLAGMTGTAETEAGEFWDIYKLDVVVIPTNKPVIRKDANDYVYKTKREKYNAVIEEITRLVGEGRPVLVGTTSVEVSELLSRMLKLRGIKHNVLNAKLHQREADIVAEAGKSQVVTIATNMAGRGTDIKLSPEVRAAGGLAIIGTERHDSRRVDRQLRGRAGRQGDPGSSQFFVSLEDDLMRLFSSERIIRVMDRLGHEEGDVIQHSMITKSIERAQRKVEENNFGIRKRLLEYDDVMNSQREVIYKKRRHALLGERIGVDIANNMYDVCEALVEEHKEANDLEGFRMDVLKYFAVDFDIKEEDFQKTSANNLTERLYKEVRDTFSRKTETIAKQAFPVIKNVFEQRGEMFKNIVVPFTDGKRAYNVVANLEKTYKSEGEELIRAYEKSIMLAHIDDAWKEHLREMDDLKQSVQNATYEQKDPLLIYKFESFNLFKSMVDKINKNVVSTLMKGQIPFEAPEEVKQAEERRTDLSKMRTGRSDAPAAQTNQAPRKTEPVKVGPKVGRNDPCPCGSGKKYKNCHGKGEE</sequence>
<evidence type="ECO:0000313" key="22">
    <source>
        <dbReference type="EMBL" id="RGV32717.1"/>
    </source>
</evidence>
<proteinExistence type="inferred from homology"/>
<dbReference type="PANTHER" id="PTHR30612">
    <property type="entry name" value="SECA INNER MEMBRANE COMPONENT OF SEC PROTEIN SECRETION SYSTEM"/>
    <property type="match status" value="1"/>
</dbReference>
<evidence type="ECO:0000256" key="4">
    <source>
        <dbReference type="ARBA" id="ARBA00022448"/>
    </source>
</evidence>
<feature type="compositionally biased region" description="Basic and acidic residues" evidence="18">
    <location>
        <begin position="1030"/>
        <end position="1044"/>
    </location>
</feature>
<dbReference type="GO" id="GO:0046872">
    <property type="term" value="F:metal ion binding"/>
    <property type="evidence" value="ECO:0007669"/>
    <property type="project" value="UniProtKB-KW"/>
</dbReference>
<evidence type="ECO:0000256" key="1">
    <source>
        <dbReference type="ARBA" id="ARBA00001947"/>
    </source>
</evidence>
<dbReference type="Pfam" id="PF01043">
    <property type="entry name" value="SecA_PP_bind"/>
    <property type="match status" value="1"/>
</dbReference>
<dbReference type="PROSITE" id="PS01312">
    <property type="entry name" value="SECA"/>
    <property type="match status" value="1"/>
</dbReference>
<dbReference type="InterPro" id="IPR027417">
    <property type="entry name" value="P-loop_NTPase"/>
</dbReference>
<dbReference type="InterPro" id="IPR014001">
    <property type="entry name" value="Helicase_ATP-bd"/>
</dbReference>
<dbReference type="FunFam" id="3.40.50.300:FF:000246">
    <property type="entry name" value="Preprotein translocase subunit SecA"/>
    <property type="match status" value="1"/>
</dbReference>
<dbReference type="GO" id="GO:0005829">
    <property type="term" value="C:cytosol"/>
    <property type="evidence" value="ECO:0007669"/>
    <property type="project" value="TreeGrafter"/>
</dbReference>
<keyword evidence="9 16" id="KW-0547">Nucleotide-binding</keyword>